<dbReference type="InterPro" id="IPR036942">
    <property type="entry name" value="Beta-barrel_TonB_sf"/>
</dbReference>
<proteinExistence type="predicted"/>
<keyword evidence="3" id="KW-0998">Cell outer membrane</keyword>
<evidence type="ECO:0000256" key="2">
    <source>
        <dbReference type="ARBA" id="ARBA00023136"/>
    </source>
</evidence>
<dbReference type="InterPro" id="IPR000531">
    <property type="entry name" value="Beta-barrel_TonB"/>
</dbReference>
<dbReference type="Gene3D" id="2.40.170.20">
    <property type="entry name" value="TonB-dependent receptor, beta-barrel domain"/>
    <property type="match status" value="1"/>
</dbReference>
<sequence length="176" mass="20196">RPQRTAQPNVVPNSLTWETATIGNVGLDISSLNNRLTFSSDLYRRWTKNMYTVGPSVPAIFGTTVPKGNYANIETTGWEISLNWADRFALSGKPFNYNARFTLSDYKAIITQYYNPEKNLSDYYIGQTLGEIWGYQVLGLFRSEEEITLFKIIIYPKKSASYLPFFIPSCRRYVLT</sequence>
<comment type="subcellular location">
    <subcellularLocation>
        <location evidence="1">Cell outer membrane</location>
    </subcellularLocation>
</comment>
<dbReference type="GO" id="GO:0009279">
    <property type="term" value="C:cell outer membrane"/>
    <property type="evidence" value="ECO:0007669"/>
    <property type="project" value="UniProtKB-SubCell"/>
</dbReference>
<evidence type="ECO:0000313" key="5">
    <source>
        <dbReference type="EMBL" id="KAA6309681.1"/>
    </source>
</evidence>
<comment type="caution">
    <text evidence="5">The sequence shown here is derived from an EMBL/GenBank/DDBJ whole genome shotgun (WGS) entry which is preliminary data.</text>
</comment>
<feature type="domain" description="TonB-dependent receptor-like beta-barrel" evidence="4">
    <location>
        <begin position="9"/>
        <end position="106"/>
    </location>
</feature>
<feature type="non-terminal residue" evidence="5">
    <location>
        <position position="1"/>
    </location>
</feature>
<keyword evidence="2" id="KW-0472">Membrane</keyword>
<dbReference type="Pfam" id="PF00593">
    <property type="entry name" value="TonB_dep_Rec_b-barrel"/>
    <property type="match status" value="1"/>
</dbReference>
<protein>
    <recommendedName>
        <fullName evidence="4">TonB-dependent receptor-like beta-barrel domain-containing protein</fullName>
    </recommendedName>
</protein>
<dbReference type="AlphaFoldDB" id="A0A5J4PLE0"/>
<evidence type="ECO:0000259" key="4">
    <source>
        <dbReference type="Pfam" id="PF00593"/>
    </source>
</evidence>
<evidence type="ECO:0000256" key="1">
    <source>
        <dbReference type="ARBA" id="ARBA00004442"/>
    </source>
</evidence>
<reference evidence="5" key="1">
    <citation type="submission" date="2019-03" db="EMBL/GenBank/DDBJ databases">
        <title>Single cell metagenomics reveals metabolic interactions within the superorganism composed of flagellate Streblomastix strix and complex community of Bacteroidetes bacteria on its surface.</title>
        <authorList>
            <person name="Treitli S.C."/>
            <person name="Kolisko M."/>
            <person name="Husnik F."/>
            <person name="Keeling P."/>
            <person name="Hampl V."/>
        </authorList>
    </citation>
    <scope>NUCLEOTIDE SEQUENCE</scope>
    <source>
        <strain evidence="5">STM</strain>
    </source>
</reference>
<dbReference type="EMBL" id="SNRY01007825">
    <property type="protein sequence ID" value="KAA6309681.1"/>
    <property type="molecule type" value="Genomic_DNA"/>
</dbReference>
<dbReference type="SUPFAM" id="SSF56935">
    <property type="entry name" value="Porins"/>
    <property type="match status" value="1"/>
</dbReference>
<evidence type="ECO:0000256" key="3">
    <source>
        <dbReference type="ARBA" id="ARBA00023237"/>
    </source>
</evidence>
<gene>
    <name evidence="5" type="ORF">EZS27_038879</name>
</gene>
<organism evidence="5">
    <name type="scientific">termite gut metagenome</name>
    <dbReference type="NCBI Taxonomy" id="433724"/>
    <lineage>
        <taxon>unclassified sequences</taxon>
        <taxon>metagenomes</taxon>
        <taxon>organismal metagenomes</taxon>
    </lineage>
</organism>
<accession>A0A5J4PLE0</accession>
<name>A0A5J4PLE0_9ZZZZ</name>